<name>A0A367K8U6_RHIAZ</name>
<organism evidence="2 3">
    <name type="scientific">Rhizopus azygosporus</name>
    <name type="common">Rhizopus microsporus var. azygosporus</name>
    <dbReference type="NCBI Taxonomy" id="86630"/>
    <lineage>
        <taxon>Eukaryota</taxon>
        <taxon>Fungi</taxon>
        <taxon>Fungi incertae sedis</taxon>
        <taxon>Mucoromycota</taxon>
        <taxon>Mucoromycotina</taxon>
        <taxon>Mucoromycetes</taxon>
        <taxon>Mucorales</taxon>
        <taxon>Mucorineae</taxon>
        <taxon>Rhizopodaceae</taxon>
        <taxon>Rhizopus</taxon>
    </lineage>
</organism>
<dbReference type="GO" id="GO:0008270">
    <property type="term" value="F:zinc ion binding"/>
    <property type="evidence" value="ECO:0007669"/>
    <property type="project" value="InterPro"/>
</dbReference>
<dbReference type="EMBL" id="PJQL01000188">
    <property type="protein sequence ID" value="RCH98549.1"/>
    <property type="molecule type" value="Genomic_DNA"/>
</dbReference>
<feature type="region of interest" description="Disordered" evidence="1">
    <location>
        <begin position="223"/>
        <end position="278"/>
    </location>
</feature>
<sequence>MALPAIPSDPGKTYASVFQRQKRVLFHQDAQDIHTTPIWRRGTAPCSAFFDLSHRPVKSSDFKLTARKTIHTENSLGYSRIPLQQGIAFDAFKIYGFPALLSRDPVLRVKLSHLPFLPKHLLTQGIFDLLVPYGIVLEGEIFLDNGWFDGTGYAILQLSADHDLPELTHAVSWNDENVVYCHKPNHSRLDCPVRSAVRCWTCLSNGHLRPHCPRRVTRITVPVKSNNSNSEADPVSPTRPPPFKQPLPNTATFMEVEKPPPISRSTPAPPSRDSSLDQPLKATIPAVFAKALRPSGPVGASDASGSCDTGTSDAGASGVAASVGASDASGPSDAGLGLRFAINFRL</sequence>
<reference evidence="2 3" key="1">
    <citation type="journal article" date="2018" name="G3 (Bethesda)">
        <title>Phylogenetic and Phylogenomic Definition of Rhizopus Species.</title>
        <authorList>
            <person name="Gryganskyi A.P."/>
            <person name="Golan J."/>
            <person name="Dolatabadi S."/>
            <person name="Mondo S."/>
            <person name="Robb S."/>
            <person name="Idnurm A."/>
            <person name="Muszewska A."/>
            <person name="Steczkiewicz K."/>
            <person name="Masonjones S."/>
            <person name="Liao H.L."/>
            <person name="Gajdeczka M.T."/>
            <person name="Anike F."/>
            <person name="Vuek A."/>
            <person name="Anishchenko I.M."/>
            <person name="Voigt K."/>
            <person name="de Hoog G.S."/>
            <person name="Smith M.E."/>
            <person name="Heitman J."/>
            <person name="Vilgalys R."/>
            <person name="Stajich J.E."/>
        </authorList>
    </citation>
    <scope>NUCLEOTIDE SEQUENCE [LARGE SCALE GENOMIC DNA]</scope>
    <source>
        <strain evidence="2 3">CBS 357.93</strain>
    </source>
</reference>
<dbReference type="AlphaFoldDB" id="A0A367K8U6"/>
<keyword evidence="3" id="KW-1185">Reference proteome</keyword>
<evidence type="ECO:0008006" key="4">
    <source>
        <dbReference type="Google" id="ProtNLM"/>
    </source>
</evidence>
<protein>
    <recommendedName>
        <fullName evidence="4">CCHC-type domain-containing protein</fullName>
    </recommendedName>
</protein>
<proteinExistence type="predicted"/>
<dbReference type="Proteomes" id="UP000252139">
    <property type="component" value="Unassembled WGS sequence"/>
</dbReference>
<feature type="region of interest" description="Disordered" evidence="1">
    <location>
        <begin position="293"/>
        <end position="332"/>
    </location>
</feature>
<accession>A0A367K8U6</accession>
<evidence type="ECO:0000313" key="3">
    <source>
        <dbReference type="Proteomes" id="UP000252139"/>
    </source>
</evidence>
<dbReference type="SUPFAM" id="SSF57756">
    <property type="entry name" value="Retrovirus zinc finger-like domains"/>
    <property type="match status" value="1"/>
</dbReference>
<gene>
    <name evidence="2" type="ORF">CU097_006219</name>
</gene>
<dbReference type="Gene3D" id="4.10.60.10">
    <property type="entry name" value="Zinc finger, CCHC-type"/>
    <property type="match status" value="1"/>
</dbReference>
<comment type="caution">
    <text evidence="2">The sequence shown here is derived from an EMBL/GenBank/DDBJ whole genome shotgun (WGS) entry which is preliminary data.</text>
</comment>
<dbReference type="InterPro" id="IPR036875">
    <property type="entry name" value="Znf_CCHC_sf"/>
</dbReference>
<feature type="compositionally biased region" description="Pro residues" evidence="1">
    <location>
        <begin position="259"/>
        <end position="270"/>
    </location>
</feature>
<feature type="compositionally biased region" description="Low complexity" evidence="1">
    <location>
        <begin position="309"/>
        <end position="332"/>
    </location>
</feature>
<evidence type="ECO:0000313" key="2">
    <source>
        <dbReference type="EMBL" id="RCH98549.1"/>
    </source>
</evidence>
<evidence type="ECO:0000256" key="1">
    <source>
        <dbReference type="SAM" id="MobiDB-lite"/>
    </source>
</evidence>
<dbReference type="GO" id="GO:0003676">
    <property type="term" value="F:nucleic acid binding"/>
    <property type="evidence" value="ECO:0007669"/>
    <property type="project" value="InterPro"/>
</dbReference>
<dbReference type="STRING" id="86630.A0A367K8U6"/>
<dbReference type="OrthoDB" id="2288756at2759"/>